<evidence type="ECO:0000313" key="2">
    <source>
        <dbReference type="EMBL" id="BDT62920.1"/>
    </source>
</evidence>
<organism evidence="2">
    <name type="scientific">Trachysalambria curvirostris majanivirus</name>
    <dbReference type="NCBI Taxonomy" id="2984281"/>
    <lineage>
        <taxon>Viruses</taxon>
        <taxon>Viruses incertae sedis</taxon>
        <taxon>Naldaviricetes</taxon>
        <taxon>Nimaviridae</taxon>
    </lineage>
</organism>
<proteinExistence type="predicted"/>
<sequence length="998" mass="114866">MPPLDFSSALPSGGYTEKNHNDADIYSRNKLIQQQIRSLVSFEPITYSFVEIENKGINGWKSLGIDVEKGQALAPFYEISYNIDKLDCDKFSCLPIDIRNNNNNNNSPISCIFNKTPVINVDFGNKDQTYTACSEACYMLNKKIDPHTGIPKASGNLMKKDENGICNYINQSLLLWGTLPQSRSTNSGDIINGYNDRFVPPFAVVDNGMYNKLEITDAYCQYFKRWFDDKEKKCYRKPWMKVLHFTFGTAMSNIYFPQDTNLIETAHNKLKERKLNFKHPNIEKIFGSPLERLTMNEKDEDMAERLYNNHFEAKNQMPKSIANKFASSIVSIDDDESILKRHKRESSKHNQYPYIKKTRVGVSEKEAIKRDIISFIKKKEINANQLISLDTSLSVEDQAEHVIETLTELVVSCTLHKMGDSDIRRMLLSKLLYTCKRNKSVNINNALKIIFLYFRLKSIIFPDGNLNFKNAHNNKNINNENNALFKSKKDLDMFIEDRYGTHIKTKTAKYQEIKERPTYIIQMVKSLTNSNENDKYSSIFTKLLDTSPILPLNKKFRNHIYNIASVLWKDFHDLISPSWSRYNDDFSYSNNFFVLMIADNVINKTLTLMAKACRNTVERLSTQTIESLAARAGLMADDALVTCFSRVVIGSAERFAVNTLVRGAATIALEIFVNLISLVANIIDGIGILFIVGSLVGFILDMALHMEWYDNVMTPKTLTSHINAYVHTFKSATGLTSGEIAPISPRELVDIAVTSEANGLDEYDDTNHNDKTLNNVTYKSFLKKYFDEVPLVENKTDIFLQDAYFEYLGSKTMNSLGQPLAKRNPDKKRKLSNDNKKDILKILHTGAKYMDMVNYNAPRVMAYKLEESDDKHFYDNINSIQQTYFATKWSIIVLNGIVLTGFLVLLSYSFDYYYRNIVTIVFFIIMLSYIYFWSFIISSLNRNRDIIKNFINNSRLFNLNDSDIMNYKDVEKLKENSASIRFFFSEFAKPYVDYLLAK</sequence>
<evidence type="ECO:0000256" key="1">
    <source>
        <dbReference type="SAM" id="Phobius"/>
    </source>
</evidence>
<keyword evidence="1" id="KW-0812">Transmembrane</keyword>
<reference evidence="2" key="1">
    <citation type="submission" date="2022-10" db="EMBL/GenBank/DDBJ databases">
        <title>Genome sequences of endogenous nimaviruses in decapod crustaceans.</title>
        <authorList>
            <person name="Kawato S."/>
            <person name="Nozaki R."/>
            <person name="Kondo H."/>
            <person name="Hirono I."/>
        </authorList>
    </citation>
    <scope>NUCLEOTIDE SEQUENCE</scope>
    <source>
        <strain evidence="2">Ube2021</strain>
    </source>
</reference>
<keyword evidence="1" id="KW-1133">Transmembrane helix</keyword>
<feature type="transmembrane region" description="Helical" evidence="1">
    <location>
        <begin position="916"/>
        <end position="940"/>
    </location>
</feature>
<protein>
    <submittedName>
        <fullName evidence="2">Wsv115-like protein</fullName>
    </submittedName>
</protein>
<keyword evidence="1" id="KW-0472">Membrane</keyword>
<accession>A0A9C7F897</accession>
<feature type="transmembrane region" description="Helical" evidence="1">
    <location>
        <begin position="889"/>
        <end position="910"/>
    </location>
</feature>
<name>A0A9C7F897_9VIRU</name>
<dbReference type="EMBL" id="LC738879">
    <property type="protein sequence ID" value="BDT62920.1"/>
    <property type="molecule type" value="Genomic_DNA"/>
</dbReference>
<feature type="transmembrane region" description="Helical" evidence="1">
    <location>
        <begin position="675"/>
        <end position="700"/>
    </location>
</feature>